<evidence type="ECO:0000256" key="2">
    <source>
        <dbReference type="ARBA" id="ARBA00022679"/>
    </source>
</evidence>
<dbReference type="InterPro" id="IPR003661">
    <property type="entry name" value="HisK_dim/P_dom"/>
</dbReference>
<feature type="domain" description="PAS" evidence="14">
    <location>
        <begin position="24"/>
        <end position="76"/>
    </location>
</feature>
<keyword evidence="4" id="KW-0418">Kinase</keyword>
<keyword evidence="8" id="KW-0535">Nitrogen fixation</keyword>
<dbReference type="InterPro" id="IPR036097">
    <property type="entry name" value="HisK_dim/P_sf"/>
</dbReference>
<evidence type="ECO:0000256" key="1">
    <source>
        <dbReference type="ARBA" id="ARBA00022553"/>
    </source>
</evidence>
<dbReference type="InterPro" id="IPR013767">
    <property type="entry name" value="PAS_fold"/>
</dbReference>
<feature type="domain" description="Histidine kinase" evidence="13">
    <location>
        <begin position="159"/>
        <end position="376"/>
    </location>
</feature>
<dbReference type="Gene3D" id="3.30.565.10">
    <property type="entry name" value="Histidine kinase-like ATPase, C-terminal domain"/>
    <property type="match status" value="1"/>
</dbReference>
<dbReference type="InterPro" id="IPR035965">
    <property type="entry name" value="PAS-like_dom_sf"/>
</dbReference>
<evidence type="ECO:0000313" key="15">
    <source>
        <dbReference type="EMBL" id="KKN84769.1"/>
    </source>
</evidence>
<dbReference type="Pfam" id="PF02518">
    <property type="entry name" value="HATPase_c"/>
    <property type="match status" value="1"/>
</dbReference>
<evidence type="ECO:0000259" key="14">
    <source>
        <dbReference type="PROSITE" id="PS50112"/>
    </source>
</evidence>
<dbReference type="SMART" id="SM00387">
    <property type="entry name" value="HATPase_c"/>
    <property type="match status" value="1"/>
</dbReference>
<dbReference type="NCBIfam" id="NF008293">
    <property type="entry name" value="PRK11073.1"/>
    <property type="match status" value="1"/>
</dbReference>
<keyword evidence="7" id="KW-0902">Two-component regulatory system</keyword>
<comment type="caution">
    <text evidence="15">The sequence shown here is derived from an EMBL/GenBank/DDBJ whole genome shotgun (WGS) entry which is preliminary data.</text>
</comment>
<reference evidence="15" key="1">
    <citation type="journal article" date="2015" name="Nature">
        <title>Complex archaea that bridge the gap between prokaryotes and eukaryotes.</title>
        <authorList>
            <person name="Spang A."/>
            <person name="Saw J.H."/>
            <person name="Jorgensen S.L."/>
            <person name="Zaremba-Niedzwiedzka K."/>
            <person name="Martijn J."/>
            <person name="Lind A.E."/>
            <person name="van Eijk R."/>
            <person name="Schleper C."/>
            <person name="Guy L."/>
            <person name="Ettema T.J."/>
        </authorList>
    </citation>
    <scope>NUCLEOTIDE SEQUENCE</scope>
</reference>
<gene>
    <name evidence="15" type="ORF">LCGC14_0285820</name>
</gene>
<evidence type="ECO:0000256" key="6">
    <source>
        <dbReference type="ARBA" id="ARBA00022840"/>
    </source>
</evidence>
<dbReference type="InterPro" id="IPR003594">
    <property type="entry name" value="HATPase_dom"/>
</dbReference>
<sequence>MPAASRIGSLLAEVVYTMDMNMLPDRFLRQILDNLTTAVMLLDTQLCVSYLNPAAEMLLAVSGQRVLQQPIGELFNDTAETLQSLRNAVSNAHPFTKREAQLNLNNGHCLMVDYSVTPITASERSWILMELHPRDRLLRITKEEAQLSKQEVTKVLVRGLAHEIKNPLGGIRGAAQLLARELPEDSLRDYTDVIIEEADRLRNLVDRMLGPYRPPNLQPLNIHEITERVCSLIQAETQGRLELQRDYDPSIPDIMADQEQLIQAVLNIVRNAMQAIEAHKQLEEGQITLQTRTLRQFTIGQKRHRLVCRLQIIDNGPGIPNDIVESIFYPMVSGRPEGTGLGLSITQNIISQHQGLIECESLPGRTLFTLFLPLEHSLENDS</sequence>
<dbReference type="FunFam" id="1.10.287.130:FF:000005">
    <property type="entry name" value="Nitrogen regulation histidine kinase"/>
    <property type="match status" value="1"/>
</dbReference>
<dbReference type="CDD" id="cd00130">
    <property type="entry name" value="PAS"/>
    <property type="match status" value="1"/>
</dbReference>
<dbReference type="AlphaFoldDB" id="A0A0F9TZR2"/>
<evidence type="ECO:0000256" key="8">
    <source>
        <dbReference type="ARBA" id="ARBA00023231"/>
    </source>
</evidence>
<dbReference type="SUPFAM" id="SSF55785">
    <property type="entry name" value="PYP-like sensor domain (PAS domain)"/>
    <property type="match status" value="1"/>
</dbReference>
<name>A0A0F9TZR2_9ZZZZ</name>
<dbReference type="GO" id="GO:0000155">
    <property type="term" value="F:phosphorelay sensor kinase activity"/>
    <property type="evidence" value="ECO:0007669"/>
    <property type="project" value="InterPro"/>
</dbReference>
<organism evidence="15">
    <name type="scientific">marine sediment metagenome</name>
    <dbReference type="NCBI Taxonomy" id="412755"/>
    <lineage>
        <taxon>unclassified sequences</taxon>
        <taxon>metagenomes</taxon>
        <taxon>ecological metagenomes</taxon>
    </lineage>
</organism>
<evidence type="ECO:0000256" key="5">
    <source>
        <dbReference type="ARBA" id="ARBA00022801"/>
    </source>
</evidence>
<dbReference type="PROSITE" id="PS50109">
    <property type="entry name" value="HIS_KIN"/>
    <property type="match status" value="1"/>
</dbReference>
<evidence type="ECO:0000256" key="4">
    <source>
        <dbReference type="ARBA" id="ARBA00022777"/>
    </source>
</evidence>
<dbReference type="PROSITE" id="PS50112">
    <property type="entry name" value="PAS"/>
    <property type="match status" value="1"/>
</dbReference>
<keyword evidence="2" id="KW-0808">Transferase</keyword>
<dbReference type="SMART" id="SM00388">
    <property type="entry name" value="HisKA"/>
    <property type="match status" value="1"/>
</dbReference>
<keyword evidence="6" id="KW-0067">ATP-binding</keyword>
<dbReference type="Gene3D" id="1.10.287.130">
    <property type="match status" value="1"/>
</dbReference>
<dbReference type="Pfam" id="PF00512">
    <property type="entry name" value="HisKA"/>
    <property type="match status" value="1"/>
</dbReference>
<dbReference type="CDD" id="cd00082">
    <property type="entry name" value="HisKA"/>
    <property type="match status" value="1"/>
</dbReference>
<dbReference type="InterPro" id="IPR000014">
    <property type="entry name" value="PAS"/>
</dbReference>
<dbReference type="PANTHER" id="PTHR43065:SF16">
    <property type="entry name" value="SENSORY HISTIDINE KINASE_PHOSPHATASE NTRB"/>
    <property type="match status" value="1"/>
</dbReference>
<dbReference type="SUPFAM" id="SSF55874">
    <property type="entry name" value="ATPase domain of HSP90 chaperone/DNA topoisomerase II/histidine kinase"/>
    <property type="match status" value="1"/>
</dbReference>
<keyword evidence="5" id="KW-0378">Hydrolase</keyword>
<dbReference type="GO" id="GO:0006355">
    <property type="term" value="P:regulation of DNA-templated transcription"/>
    <property type="evidence" value="ECO:0007669"/>
    <property type="project" value="InterPro"/>
</dbReference>
<keyword evidence="1" id="KW-0597">Phosphoprotein</keyword>
<evidence type="ECO:0000256" key="7">
    <source>
        <dbReference type="ARBA" id="ARBA00023012"/>
    </source>
</evidence>
<dbReference type="PANTHER" id="PTHR43065">
    <property type="entry name" value="SENSOR HISTIDINE KINASE"/>
    <property type="match status" value="1"/>
</dbReference>
<dbReference type="SMART" id="SM00091">
    <property type="entry name" value="PAS"/>
    <property type="match status" value="1"/>
</dbReference>
<dbReference type="InterPro" id="IPR036890">
    <property type="entry name" value="HATPase_C_sf"/>
</dbReference>
<dbReference type="InterPro" id="IPR004358">
    <property type="entry name" value="Sig_transdc_His_kin-like_C"/>
</dbReference>
<proteinExistence type="predicted"/>
<dbReference type="InterPro" id="IPR005467">
    <property type="entry name" value="His_kinase_dom"/>
</dbReference>
<dbReference type="Pfam" id="PF00989">
    <property type="entry name" value="PAS"/>
    <property type="match status" value="1"/>
</dbReference>
<dbReference type="Gene3D" id="3.30.450.20">
    <property type="entry name" value="PAS domain"/>
    <property type="match status" value="1"/>
</dbReference>
<evidence type="ECO:0000259" key="13">
    <source>
        <dbReference type="PROSITE" id="PS50109"/>
    </source>
</evidence>
<protein>
    <recommendedName>
        <fullName evidence="10">Sensory histidine kinase/phosphatase NtrB</fullName>
    </recommendedName>
    <alternativeName>
        <fullName evidence="11">Nitrogen regulation protein NR(II)</fullName>
    </alternativeName>
    <alternativeName>
        <fullName evidence="12">Nitrogen regulator II</fullName>
    </alternativeName>
</protein>
<evidence type="ECO:0000256" key="11">
    <source>
        <dbReference type="ARBA" id="ARBA00042313"/>
    </source>
</evidence>
<dbReference type="EMBL" id="LAZR01000167">
    <property type="protein sequence ID" value="KKN84769.1"/>
    <property type="molecule type" value="Genomic_DNA"/>
</dbReference>
<dbReference type="GO" id="GO:0016787">
    <property type="term" value="F:hydrolase activity"/>
    <property type="evidence" value="ECO:0007669"/>
    <property type="project" value="UniProtKB-KW"/>
</dbReference>
<accession>A0A0F9TZR2</accession>
<evidence type="ECO:0000256" key="10">
    <source>
        <dbReference type="ARBA" id="ARBA00039567"/>
    </source>
</evidence>
<dbReference type="SUPFAM" id="SSF47384">
    <property type="entry name" value="Homodimeric domain of signal transducing histidine kinase"/>
    <property type="match status" value="1"/>
</dbReference>
<comment type="function">
    <text evidence="9">Member of the two-component regulatory system NtrB/NtrC, which controls expression of the nitrogen-regulated (ntr) genes in response to nitrogen limitation. Under conditions of nitrogen limitation, NtrB autophosphorylates and transfers the phosphoryl group to NtrC. In the presence of nitrogen, acts as a phosphatase that dephosphorylates and inactivates NtrC.</text>
</comment>
<evidence type="ECO:0000256" key="12">
    <source>
        <dbReference type="ARBA" id="ARBA00043094"/>
    </source>
</evidence>
<evidence type="ECO:0000256" key="9">
    <source>
        <dbReference type="ARBA" id="ARBA00037696"/>
    </source>
</evidence>
<keyword evidence="3" id="KW-0547">Nucleotide-binding</keyword>
<dbReference type="GO" id="GO:0005524">
    <property type="term" value="F:ATP binding"/>
    <property type="evidence" value="ECO:0007669"/>
    <property type="project" value="UniProtKB-KW"/>
</dbReference>
<evidence type="ECO:0000256" key="3">
    <source>
        <dbReference type="ARBA" id="ARBA00022741"/>
    </source>
</evidence>
<dbReference type="PRINTS" id="PR00344">
    <property type="entry name" value="BCTRLSENSOR"/>
</dbReference>